<dbReference type="EC" id="3.4.16.4" evidence="5"/>
<dbReference type="Gene3D" id="3.40.710.10">
    <property type="entry name" value="DD-peptidase/beta-lactamase superfamily"/>
    <property type="match status" value="1"/>
</dbReference>
<feature type="compositionally biased region" description="Acidic residues" evidence="14">
    <location>
        <begin position="699"/>
        <end position="715"/>
    </location>
</feature>
<dbReference type="InterPro" id="IPR005311">
    <property type="entry name" value="PBP_dimer"/>
</dbReference>
<dbReference type="UniPathway" id="UPA00219"/>
<feature type="region of interest" description="Disordered" evidence="14">
    <location>
        <begin position="689"/>
        <end position="715"/>
    </location>
</feature>
<dbReference type="InterPro" id="IPR001460">
    <property type="entry name" value="PCN-bd_Tpept"/>
</dbReference>
<dbReference type="InterPro" id="IPR036138">
    <property type="entry name" value="PBP_dimer_sf"/>
</dbReference>
<dbReference type="SUPFAM" id="SSF56519">
    <property type="entry name" value="Penicillin binding protein dimerisation domain"/>
    <property type="match status" value="1"/>
</dbReference>
<dbReference type="GO" id="GO:0009252">
    <property type="term" value="P:peptidoglycan biosynthetic process"/>
    <property type="evidence" value="ECO:0007669"/>
    <property type="project" value="UniProtKB-UniPathway"/>
</dbReference>
<evidence type="ECO:0000256" key="11">
    <source>
        <dbReference type="ARBA" id="ARBA00023136"/>
    </source>
</evidence>
<dbReference type="SUPFAM" id="SSF56601">
    <property type="entry name" value="beta-lactamase/transpeptidase-like"/>
    <property type="match status" value="1"/>
</dbReference>
<evidence type="ECO:0000256" key="2">
    <source>
        <dbReference type="ARBA" id="ARBA00004236"/>
    </source>
</evidence>
<dbReference type="Gene3D" id="1.10.10.1230">
    <property type="entry name" value="Penicillin-binding protein, N-terminal non-catalytic domain, head sub-domain"/>
    <property type="match status" value="1"/>
</dbReference>
<dbReference type="EMBL" id="CP049742">
    <property type="protein sequence ID" value="QPC46887.1"/>
    <property type="molecule type" value="Genomic_DNA"/>
</dbReference>
<dbReference type="RefSeq" id="WP_239674425.1">
    <property type="nucleotide sequence ID" value="NZ_CP049742.1"/>
</dbReference>
<evidence type="ECO:0000256" key="12">
    <source>
        <dbReference type="ARBA" id="ARBA00023316"/>
    </source>
</evidence>
<dbReference type="GO" id="GO:0071972">
    <property type="term" value="F:peptidoglycan L,D-transpeptidase activity"/>
    <property type="evidence" value="ECO:0007669"/>
    <property type="project" value="TreeGrafter"/>
</dbReference>
<keyword evidence="18" id="KW-1185">Reference proteome</keyword>
<dbReference type="InterPro" id="IPR050515">
    <property type="entry name" value="Beta-lactam/transpept"/>
</dbReference>
<name>A0A7S8CBI3_9BACI</name>
<dbReference type="AlphaFoldDB" id="A0A7S8CBI3"/>
<protein>
    <recommendedName>
        <fullName evidence="5">serine-type D-Ala-D-Ala carboxypeptidase</fullName>
        <ecNumber evidence="5">3.4.16.4</ecNumber>
    </recommendedName>
</protein>
<keyword evidence="7" id="KW-0812">Transmembrane</keyword>
<evidence type="ECO:0000256" key="6">
    <source>
        <dbReference type="ARBA" id="ARBA00022475"/>
    </source>
</evidence>
<evidence type="ECO:0000256" key="8">
    <source>
        <dbReference type="ARBA" id="ARBA00022960"/>
    </source>
</evidence>
<dbReference type="GO" id="GO:0009002">
    <property type="term" value="F:serine-type D-Ala-D-Ala carboxypeptidase activity"/>
    <property type="evidence" value="ECO:0007669"/>
    <property type="project" value="UniProtKB-EC"/>
</dbReference>
<evidence type="ECO:0000256" key="9">
    <source>
        <dbReference type="ARBA" id="ARBA00022984"/>
    </source>
</evidence>
<dbReference type="GO" id="GO:0008360">
    <property type="term" value="P:regulation of cell shape"/>
    <property type="evidence" value="ECO:0007669"/>
    <property type="project" value="UniProtKB-KW"/>
</dbReference>
<dbReference type="GO" id="GO:0071555">
    <property type="term" value="P:cell wall organization"/>
    <property type="evidence" value="ECO:0007669"/>
    <property type="project" value="UniProtKB-KW"/>
</dbReference>
<evidence type="ECO:0000259" key="15">
    <source>
        <dbReference type="Pfam" id="PF00905"/>
    </source>
</evidence>
<keyword evidence="10" id="KW-1133">Transmembrane helix</keyword>
<organism evidence="17 18">
    <name type="scientific">Mangrovibacillus cuniculi</name>
    <dbReference type="NCBI Taxonomy" id="2593652"/>
    <lineage>
        <taxon>Bacteria</taxon>
        <taxon>Bacillati</taxon>
        <taxon>Bacillota</taxon>
        <taxon>Bacilli</taxon>
        <taxon>Bacillales</taxon>
        <taxon>Bacillaceae</taxon>
        <taxon>Mangrovibacillus</taxon>
    </lineage>
</organism>
<evidence type="ECO:0000256" key="14">
    <source>
        <dbReference type="SAM" id="MobiDB-lite"/>
    </source>
</evidence>
<feature type="domain" description="Penicillin-binding protein dimerisation" evidence="16">
    <location>
        <begin position="57"/>
        <end position="297"/>
    </location>
</feature>
<evidence type="ECO:0000259" key="16">
    <source>
        <dbReference type="Pfam" id="PF03717"/>
    </source>
</evidence>
<dbReference type="PANTHER" id="PTHR30627:SF2">
    <property type="entry name" value="PEPTIDOGLYCAN D,D-TRANSPEPTIDASE MRDA"/>
    <property type="match status" value="1"/>
</dbReference>
<proteinExistence type="inferred from homology"/>
<dbReference type="Pfam" id="PF00905">
    <property type="entry name" value="Transpeptidase"/>
    <property type="match status" value="1"/>
</dbReference>
<evidence type="ECO:0000256" key="7">
    <source>
        <dbReference type="ARBA" id="ARBA00022692"/>
    </source>
</evidence>
<keyword evidence="6" id="KW-1003">Cell membrane</keyword>
<comment type="pathway">
    <text evidence="3">Cell wall biogenesis; peptidoglycan biosynthesis.</text>
</comment>
<evidence type="ECO:0000256" key="13">
    <source>
        <dbReference type="ARBA" id="ARBA00034000"/>
    </source>
</evidence>
<dbReference type="KEGG" id="mcui:G8O30_07890"/>
<comment type="similarity">
    <text evidence="4">Belongs to the transpeptidase family.</text>
</comment>
<dbReference type="GO" id="GO:0005886">
    <property type="term" value="C:plasma membrane"/>
    <property type="evidence" value="ECO:0007669"/>
    <property type="project" value="UniProtKB-SubCell"/>
</dbReference>
<evidence type="ECO:0000313" key="17">
    <source>
        <dbReference type="EMBL" id="QPC46887.1"/>
    </source>
</evidence>
<feature type="domain" description="Penicillin-binding protein transpeptidase" evidence="15">
    <location>
        <begin position="345"/>
        <end position="682"/>
    </location>
</feature>
<reference evidence="17 18" key="1">
    <citation type="submission" date="2019-07" db="EMBL/GenBank/DDBJ databases">
        <title>Genome sequence of 2 isolates from Red Sea Mangroves.</title>
        <authorList>
            <person name="Sefrji F."/>
            <person name="Michoud G."/>
            <person name="Merlino G."/>
            <person name="Daffonchio D."/>
        </authorList>
    </citation>
    <scope>NUCLEOTIDE SEQUENCE [LARGE SCALE GENOMIC DNA]</scope>
    <source>
        <strain evidence="17 18">R1DC41</strain>
    </source>
</reference>
<dbReference type="InterPro" id="IPR012338">
    <property type="entry name" value="Beta-lactam/transpept-like"/>
</dbReference>
<gene>
    <name evidence="17" type="ORF">G8O30_07890</name>
</gene>
<keyword evidence="12" id="KW-0961">Cell wall biogenesis/degradation</keyword>
<sequence length="715" mass="80231">MNNKKKKNHVSLRLNLLFLAVFLLFSGLILRLGVIQIVYGEDYTREIQRTEDVTVNTPVPRGKIYDRNGQLIVDNEPRNAVTFTNNKTLNQQEMLEVAETLATYIEKDTSKIQKRDLQDYWLIKNPEKAEALITEADEKALEEDEEKDKKLYQLQLDRITEENLNSFTENELEVLAIYRDMISGYAHTPQTVKNENVSQEEFAVVSENLTSLPGVESTTDWERKYMFENTLRSILGRVSSSDQGIPVELLDEYLAKGYSRNDRVGLSYIEAQYEDVLQGQKQKVKNVTDRSGAVVESEVIMDGQRGKDLKLTIDMDLQLAVDEIISKELMDVKSEPGHELFDRIFVTMMDPNTGEVLAMSGKQYVLDEETGKPGLIDFASGNFTTSYNVGSSIKAATVLTGYQTGSITPGQVLLDTPLKIKGTPEKSSYVNMGNINDLTALKRSSNVYMFKTAIAMGGGNYQYNQPLRIRTSTFNVMRENFAQFGLGVRTGIDLPGEQIGFTGQGTSPGFILDLSIGQYDTYTPLQLAQYISTIANGGYRVAPRVVKSIHEPIPGNESLGPVVREIQPTVLNRVDMPTENIDRVKEGLRQVMQEQGGTAYSYFGSKDYLPAGKTGTAQAFYDGPKREELLKEGKGLVETWNLTLAGYAPHNNPEVAFSVVVPWLYQRDSQSTPTSNRVGQQILDKYFELKEKRQNGEPIQEDSDDQEEPTPIEES</sequence>
<dbReference type="Proteomes" id="UP000593626">
    <property type="component" value="Chromosome"/>
</dbReference>
<keyword evidence="11" id="KW-0472">Membrane</keyword>
<dbReference type="GO" id="GO:0008658">
    <property type="term" value="F:penicillin binding"/>
    <property type="evidence" value="ECO:0007669"/>
    <property type="project" value="InterPro"/>
</dbReference>
<evidence type="ECO:0000256" key="5">
    <source>
        <dbReference type="ARBA" id="ARBA00012448"/>
    </source>
</evidence>
<keyword evidence="9" id="KW-0573">Peptidoglycan synthesis</keyword>
<dbReference type="PANTHER" id="PTHR30627">
    <property type="entry name" value="PEPTIDOGLYCAN D,D-TRANSPEPTIDASE"/>
    <property type="match status" value="1"/>
</dbReference>
<evidence type="ECO:0000313" key="18">
    <source>
        <dbReference type="Proteomes" id="UP000593626"/>
    </source>
</evidence>
<comment type="catalytic activity">
    <reaction evidence="13">
        <text>Preferential cleavage: (Ac)2-L-Lys-D-Ala-|-D-Ala. Also transpeptidation of peptidyl-alanyl moieties that are N-acyl substituents of D-alanine.</text>
        <dbReference type="EC" id="3.4.16.4"/>
    </reaction>
</comment>
<evidence type="ECO:0000256" key="3">
    <source>
        <dbReference type="ARBA" id="ARBA00004752"/>
    </source>
</evidence>
<keyword evidence="8" id="KW-0133">Cell shape</keyword>
<dbReference type="Gene3D" id="3.90.1310.10">
    <property type="entry name" value="Penicillin-binding protein 2a (Domain 2)"/>
    <property type="match status" value="1"/>
</dbReference>
<evidence type="ECO:0000256" key="1">
    <source>
        <dbReference type="ARBA" id="ARBA00004167"/>
    </source>
</evidence>
<accession>A0A7S8CBI3</accession>
<dbReference type="Pfam" id="PF03717">
    <property type="entry name" value="PBP_dimer"/>
    <property type="match status" value="1"/>
</dbReference>
<evidence type="ECO:0000256" key="4">
    <source>
        <dbReference type="ARBA" id="ARBA00007171"/>
    </source>
</evidence>
<comment type="subcellular location">
    <subcellularLocation>
        <location evidence="2">Cell membrane</location>
    </subcellularLocation>
    <subcellularLocation>
        <location evidence="1">Membrane</location>
        <topology evidence="1">Single-pass membrane protein</topology>
    </subcellularLocation>
</comment>
<evidence type="ECO:0000256" key="10">
    <source>
        <dbReference type="ARBA" id="ARBA00022989"/>
    </source>
</evidence>